<proteinExistence type="inferred from homology"/>
<dbReference type="OrthoDB" id="6091802at2759"/>
<evidence type="ECO:0000256" key="6">
    <source>
        <dbReference type="ARBA" id="ARBA00023136"/>
    </source>
</evidence>
<feature type="transmembrane region" description="Helical" evidence="11">
    <location>
        <begin position="146"/>
        <end position="167"/>
    </location>
</feature>
<keyword evidence="6 11" id="KW-0472">Membrane</keyword>
<dbReference type="AlphaFoldDB" id="A0A401TLQ0"/>
<evidence type="ECO:0000256" key="10">
    <source>
        <dbReference type="SAM" id="MobiDB-lite"/>
    </source>
</evidence>
<feature type="transmembrane region" description="Helical" evidence="11">
    <location>
        <begin position="262"/>
        <end position="282"/>
    </location>
</feature>
<name>A0A401TLQ0_CHIPU</name>
<keyword evidence="8 9" id="KW-0807">Transducer</keyword>
<sequence>MAISCVVNVSSAGSGAGPVFWNGSTSFQSHVRIISTLLILTSVVGAPLNGLALWLLGCRLRRKNRFVVYVLNLLSADFLFLALQAAHSACAFARVDTAHPSLLALRCLIAACNVCSAYLLTWISVERFFGVAFPIWWRLSRTRDSAVLASWLIWALSLGLGALYGLIRGTRALSVAKEGLVVVEFALAFVGPFVAFLFANAFILCSPGRPSRKTTRLYRAITLNAVVFLMCWAPYHVCVFLYYRAMVAGPLPRCVSAFYGAYYSVCLLHVKSCVIPLVYISVSSELKVRIRESLPHIFERRFSEESGLSSHLPPPPENDTSNRR</sequence>
<feature type="transmembrane region" description="Helical" evidence="11">
    <location>
        <begin position="217"/>
        <end position="242"/>
    </location>
</feature>
<keyword evidence="2" id="KW-1003">Cell membrane</keyword>
<feature type="transmembrane region" description="Helical" evidence="11">
    <location>
        <begin position="33"/>
        <end position="54"/>
    </location>
</feature>
<organism evidence="13 14">
    <name type="scientific">Chiloscyllium punctatum</name>
    <name type="common">Brownbanded bambooshark</name>
    <name type="synonym">Hemiscyllium punctatum</name>
    <dbReference type="NCBI Taxonomy" id="137246"/>
    <lineage>
        <taxon>Eukaryota</taxon>
        <taxon>Metazoa</taxon>
        <taxon>Chordata</taxon>
        <taxon>Craniata</taxon>
        <taxon>Vertebrata</taxon>
        <taxon>Chondrichthyes</taxon>
        <taxon>Elasmobranchii</taxon>
        <taxon>Galeomorphii</taxon>
        <taxon>Galeoidea</taxon>
        <taxon>Orectolobiformes</taxon>
        <taxon>Hemiscylliidae</taxon>
        <taxon>Chiloscyllium</taxon>
    </lineage>
</organism>
<evidence type="ECO:0000256" key="5">
    <source>
        <dbReference type="ARBA" id="ARBA00023040"/>
    </source>
</evidence>
<evidence type="ECO:0000313" key="14">
    <source>
        <dbReference type="Proteomes" id="UP000287033"/>
    </source>
</evidence>
<dbReference type="EMBL" id="BEZZ01102130">
    <property type="protein sequence ID" value="GCC43565.1"/>
    <property type="molecule type" value="Genomic_DNA"/>
</dbReference>
<dbReference type="InterPro" id="IPR000276">
    <property type="entry name" value="GPCR_Rhodpsn"/>
</dbReference>
<dbReference type="PANTHER" id="PTHR11334">
    <property type="entry name" value="MAS-RELATED G-PROTEIN COUPLED RECEPTOR"/>
    <property type="match status" value="1"/>
</dbReference>
<evidence type="ECO:0000256" key="4">
    <source>
        <dbReference type="ARBA" id="ARBA00022989"/>
    </source>
</evidence>
<dbReference type="SUPFAM" id="SSF81321">
    <property type="entry name" value="Family A G protein-coupled receptor-like"/>
    <property type="match status" value="1"/>
</dbReference>
<dbReference type="Pfam" id="PF00001">
    <property type="entry name" value="7tm_1"/>
    <property type="match status" value="1"/>
</dbReference>
<protein>
    <recommendedName>
        <fullName evidence="12">G-protein coupled receptors family 1 profile domain-containing protein</fullName>
    </recommendedName>
</protein>
<dbReference type="STRING" id="137246.A0A401TLQ0"/>
<accession>A0A401TLQ0</accession>
<keyword evidence="5 9" id="KW-0297">G-protein coupled receptor</keyword>
<dbReference type="PRINTS" id="PR00237">
    <property type="entry name" value="GPCRRHODOPSN"/>
</dbReference>
<dbReference type="PRINTS" id="PR02108">
    <property type="entry name" value="MRGPCRFAMILY"/>
</dbReference>
<dbReference type="InterPro" id="IPR017452">
    <property type="entry name" value="GPCR_Rhodpsn_7TM"/>
</dbReference>
<keyword evidence="3 9" id="KW-0812">Transmembrane</keyword>
<evidence type="ECO:0000256" key="1">
    <source>
        <dbReference type="ARBA" id="ARBA00004651"/>
    </source>
</evidence>
<comment type="caution">
    <text evidence="13">The sequence shown here is derived from an EMBL/GenBank/DDBJ whole genome shotgun (WGS) entry which is preliminary data.</text>
</comment>
<gene>
    <name evidence="13" type="ORF">chiPu_0027375</name>
</gene>
<keyword evidence="4 11" id="KW-1133">Transmembrane helix</keyword>
<comment type="subcellular location">
    <subcellularLocation>
        <location evidence="1">Cell membrane</location>
        <topology evidence="1">Multi-pass membrane protein</topology>
    </subcellularLocation>
</comment>
<feature type="region of interest" description="Disordered" evidence="10">
    <location>
        <begin position="305"/>
        <end position="324"/>
    </location>
</feature>
<dbReference type="GO" id="GO:0005886">
    <property type="term" value="C:plasma membrane"/>
    <property type="evidence" value="ECO:0007669"/>
    <property type="project" value="UniProtKB-SubCell"/>
</dbReference>
<keyword evidence="7 9" id="KW-0675">Receptor</keyword>
<keyword evidence="14" id="KW-1185">Reference proteome</keyword>
<evidence type="ECO:0000313" key="13">
    <source>
        <dbReference type="EMBL" id="GCC43565.1"/>
    </source>
</evidence>
<evidence type="ECO:0000256" key="8">
    <source>
        <dbReference type="ARBA" id="ARBA00023224"/>
    </source>
</evidence>
<dbReference type="PROSITE" id="PS00237">
    <property type="entry name" value="G_PROTEIN_RECEP_F1_1"/>
    <property type="match status" value="1"/>
</dbReference>
<dbReference type="Gene3D" id="1.20.1070.10">
    <property type="entry name" value="Rhodopsin 7-helix transmembrane proteins"/>
    <property type="match status" value="1"/>
</dbReference>
<evidence type="ECO:0000256" key="2">
    <source>
        <dbReference type="ARBA" id="ARBA00022475"/>
    </source>
</evidence>
<feature type="transmembrane region" description="Helical" evidence="11">
    <location>
        <begin position="66"/>
        <end position="83"/>
    </location>
</feature>
<dbReference type="PANTHER" id="PTHR11334:SF29">
    <property type="entry name" value="MAS-RELATED G-PROTEIN COUPLED RECEPTOR MEMBER X2"/>
    <property type="match status" value="1"/>
</dbReference>
<evidence type="ECO:0000256" key="11">
    <source>
        <dbReference type="SAM" id="Phobius"/>
    </source>
</evidence>
<feature type="transmembrane region" description="Helical" evidence="11">
    <location>
        <begin position="179"/>
        <end position="205"/>
    </location>
</feature>
<evidence type="ECO:0000259" key="12">
    <source>
        <dbReference type="PROSITE" id="PS50262"/>
    </source>
</evidence>
<evidence type="ECO:0000256" key="3">
    <source>
        <dbReference type="ARBA" id="ARBA00022692"/>
    </source>
</evidence>
<reference evidence="13 14" key="1">
    <citation type="journal article" date="2018" name="Nat. Ecol. Evol.">
        <title>Shark genomes provide insights into elasmobranch evolution and the origin of vertebrates.</title>
        <authorList>
            <person name="Hara Y"/>
            <person name="Yamaguchi K"/>
            <person name="Onimaru K"/>
            <person name="Kadota M"/>
            <person name="Koyanagi M"/>
            <person name="Keeley SD"/>
            <person name="Tatsumi K"/>
            <person name="Tanaka K"/>
            <person name="Motone F"/>
            <person name="Kageyama Y"/>
            <person name="Nozu R"/>
            <person name="Adachi N"/>
            <person name="Nishimura O"/>
            <person name="Nakagawa R"/>
            <person name="Tanegashima C"/>
            <person name="Kiyatake I"/>
            <person name="Matsumoto R"/>
            <person name="Murakumo K"/>
            <person name="Nishida K"/>
            <person name="Terakita A"/>
            <person name="Kuratani S"/>
            <person name="Sato K"/>
            <person name="Hyodo S Kuraku.S."/>
        </authorList>
    </citation>
    <scope>NUCLEOTIDE SEQUENCE [LARGE SCALE GENOMIC DNA]</scope>
</reference>
<dbReference type="InterPro" id="IPR026234">
    <property type="entry name" value="MRGPCRFAMILY"/>
</dbReference>
<dbReference type="OMA" id="DSVWCET"/>
<feature type="transmembrane region" description="Helical" evidence="11">
    <location>
        <begin position="103"/>
        <end position="125"/>
    </location>
</feature>
<comment type="similarity">
    <text evidence="9">Belongs to the G-protein coupled receptor 1 family.</text>
</comment>
<feature type="domain" description="G-protein coupled receptors family 1 profile" evidence="12">
    <location>
        <begin position="48"/>
        <end position="279"/>
    </location>
</feature>
<dbReference type="PROSITE" id="PS50262">
    <property type="entry name" value="G_PROTEIN_RECEP_F1_2"/>
    <property type="match status" value="1"/>
</dbReference>
<dbReference type="GO" id="GO:0004930">
    <property type="term" value="F:G protein-coupled receptor activity"/>
    <property type="evidence" value="ECO:0007669"/>
    <property type="project" value="UniProtKB-KW"/>
</dbReference>
<evidence type="ECO:0000256" key="7">
    <source>
        <dbReference type="ARBA" id="ARBA00023170"/>
    </source>
</evidence>
<dbReference type="Proteomes" id="UP000287033">
    <property type="component" value="Unassembled WGS sequence"/>
</dbReference>
<evidence type="ECO:0000256" key="9">
    <source>
        <dbReference type="RuleBase" id="RU000688"/>
    </source>
</evidence>